<dbReference type="EMBL" id="BAAASL010000014">
    <property type="protein sequence ID" value="GAA2720115.1"/>
    <property type="molecule type" value="Genomic_DNA"/>
</dbReference>
<evidence type="ECO:0000256" key="1">
    <source>
        <dbReference type="SAM" id="Phobius"/>
    </source>
</evidence>
<keyword evidence="1" id="KW-0472">Membrane</keyword>
<evidence type="ECO:0000313" key="2">
    <source>
        <dbReference type="EMBL" id="GAA2719742.1"/>
    </source>
</evidence>
<dbReference type="RefSeq" id="WP_344436660.1">
    <property type="nucleotide sequence ID" value="NZ_BAAASL010000014.1"/>
</dbReference>
<keyword evidence="1" id="KW-1133">Transmembrane helix</keyword>
<feature type="transmembrane region" description="Helical" evidence="1">
    <location>
        <begin position="269"/>
        <end position="288"/>
    </location>
</feature>
<sequence>MSAPHLDPDAAGDVAAKGSSQAWRQRVSAHIAHLQAQMDRITTQPLQPEDAALAKKANAHLAAARNAVNYHSRSAKSATIDRIFSNIHKAEVKIVRLVPRDELRWYGMVVLAQARQHLGSEDPRLRALESELKTSNNQLGLHMRELAISTLLAAHDAEETERARVRSFRNILLISVIATGLIAAGFVIWGYAAPHVVPRNLCFEQPPTPDNLHPAVACPVGPHASGRDVLLVELSGLGAAALAGAISLRDIQGTTTPYSVPMMLILLRLPVGALAALFGIFLIHGGVVPGLTALDNGPQIVAWAVIFGVLQESVTRLIDRQGKKVLDSARDSTRGVEAK</sequence>
<keyword evidence="1" id="KW-0812">Transmembrane</keyword>
<accession>A0ABP6GDM7</accession>
<proteinExistence type="predicted"/>
<reference evidence="2" key="1">
    <citation type="journal article" date="2014" name="Int. J. Syst. Evol. Microbiol.">
        <title>Complete genome of a new Firmicutes species belonging to the dominant human colonic microbiota ('Ruminococcus bicirculans') reveals two chromosomes and a selective capacity to utilize plant glucans.</title>
        <authorList>
            <consortium name="NISC Comparative Sequencing Program"/>
            <person name="Wegmann U."/>
            <person name="Louis P."/>
            <person name="Goesmann A."/>
            <person name="Henrissat B."/>
            <person name="Duncan S.H."/>
            <person name="Flint H.J."/>
        </authorList>
    </citation>
    <scope>NUCLEOTIDE SEQUENCE</scope>
    <source>
        <strain evidence="2">JCM 4542</strain>
    </source>
</reference>
<keyword evidence="4" id="KW-1185">Reference proteome</keyword>
<protein>
    <submittedName>
        <fullName evidence="2">Uncharacterized protein</fullName>
    </submittedName>
</protein>
<gene>
    <name evidence="2" type="ORF">GCM10010315_38450</name>
    <name evidence="3" type="ORF">GCM10010315_39770</name>
</gene>
<evidence type="ECO:0000313" key="4">
    <source>
        <dbReference type="Proteomes" id="UP001500886"/>
    </source>
</evidence>
<organism evidence="2 4">
    <name type="scientific">Streptomyces luteosporeus</name>
    <dbReference type="NCBI Taxonomy" id="173856"/>
    <lineage>
        <taxon>Bacteria</taxon>
        <taxon>Bacillati</taxon>
        <taxon>Actinomycetota</taxon>
        <taxon>Actinomycetes</taxon>
        <taxon>Kitasatosporales</taxon>
        <taxon>Streptomycetaceae</taxon>
        <taxon>Streptomyces</taxon>
    </lineage>
</organism>
<feature type="transmembrane region" description="Helical" evidence="1">
    <location>
        <begin position="229"/>
        <end position="248"/>
    </location>
</feature>
<name>A0ABP6GDM7_9ACTN</name>
<comment type="caution">
    <text evidence="2">The sequence shown here is derived from an EMBL/GenBank/DDBJ whole genome shotgun (WGS) entry which is preliminary data.</text>
</comment>
<dbReference type="EMBL" id="BAAASL010000014">
    <property type="protein sequence ID" value="GAA2719742.1"/>
    <property type="molecule type" value="Genomic_DNA"/>
</dbReference>
<reference evidence="4" key="2">
    <citation type="journal article" date="2019" name="Int. J. Syst. Evol. Microbiol.">
        <title>The Global Catalogue of Microorganisms (GCM) 10K type strain sequencing project: providing services to taxonomists for standard genome sequencing and annotation.</title>
        <authorList>
            <consortium name="The Broad Institute Genomics Platform"/>
            <consortium name="The Broad Institute Genome Sequencing Center for Infectious Disease"/>
            <person name="Wu L."/>
            <person name="Ma J."/>
        </authorList>
    </citation>
    <scope>NUCLEOTIDE SEQUENCE [LARGE SCALE GENOMIC DNA]</scope>
    <source>
        <strain evidence="4">JCM 4542</strain>
    </source>
</reference>
<evidence type="ECO:0000313" key="3">
    <source>
        <dbReference type="EMBL" id="GAA2720115.1"/>
    </source>
</evidence>
<feature type="transmembrane region" description="Helical" evidence="1">
    <location>
        <begin position="171"/>
        <end position="191"/>
    </location>
</feature>
<reference evidence="2" key="3">
    <citation type="submission" date="2023-12" db="EMBL/GenBank/DDBJ databases">
        <authorList>
            <person name="Sun Q."/>
            <person name="Inoue M."/>
        </authorList>
    </citation>
    <scope>NUCLEOTIDE SEQUENCE</scope>
    <source>
        <strain evidence="2">JCM 4542</strain>
    </source>
</reference>
<dbReference type="Proteomes" id="UP001500886">
    <property type="component" value="Unassembled WGS sequence"/>
</dbReference>